<reference evidence="3 4" key="1">
    <citation type="submission" date="2019-03" db="EMBL/GenBank/DDBJ databases">
        <title>First draft genome of Liparis tanakae, snailfish: a comprehensive survey of snailfish specific genes.</title>
        <authorList>
            <person name="Kim W."/>
            <person name="Song I."/>
            <person name="Jeong J.-H."/>
            <person name="Kim D."/>
            <person name="Kim S."/>
            <person name="Ryu S."/>
            <person name="Song J.Y."/>
            <person name="Lee S.K."/>
        </authorList>
    </citation>
    <scope>NUCLEOTIDE SEQUENCE [LARGE SCALE GENOMIC DNA]</scope>
    <source>
        <tissue evidence="3">Muscle</tissue>
    </source>
</reference>
<keyword evidence="2" id="KW-1133">Transmembrane helix</keyword>
<evidence type="ECO:0000313" key="3">
    <source>
        <dbReference type="EMBL" id="TNN67798.1"/>
    </source>
</evidence>
<protein>
    <submittedName>
        <fullName evidence="3">Uncharacterized protein</fullName>
    </submittedName>
</protein>
<evidence type="ECO:0000313" key="4">
    <source>
        <dbReference type="Proteomes" id="UP000314294"/>
    </source>
</evidence>
<keyword evidence="4" id="KW-1185">Reference proteome</keyword>
<proteinExistence type="predicted"/>
<feature type="region of interest" description="Disordered" evidence="1">
    <location>
        <begin position="1"/>
        <end position="22"/>
    </location>
</feature>
<dbReference type="Proteomes" id="UP000314294">
    <property type="component" value="Unassembled WGS sequence"/>
</dbReference>
<comment type="caution">
    <text evidence="3">The sequence shown here is derived from an EMBL/GenBank/DDBJ whole genome shotgun (WGS) entry which is preliminary data.</text>
</comment>
<organism evidence="3 4">
    <name type="scientific">Liparis tanakae</name>
    <name type="common">Tanaka's snailfish</name>
    <dbReference type="NCBI Taxonomy" id="230148"/>
    <lineage>
        <taxon>Eukaryota</taxon>
        <taxon>Metazoa</taxon>
        <taxon>Chordata</taxon>
        <taxon>Craniata</taxon>
        <taxon>Vertebrata</taxon>
        <taxon>Euteleostomi</taxon>
        <taxon>Actinopterygii</taxon>
        <taxon>Neopterygii</taxon>
        <taxon>Teleostei</taxon>
        <taxon>Neoteleostei</taxon>
        <taxon>Acanthomorphata</taxon>
        <taxon>Eupercaria</taxon>
        <taxon>Perciformes</taxon>
        <taxon>Cottioidei</taxon>
        <taxon>Cottales</taxon>
        <taxon>Liparidae</taxon>
        <taxon>Liparis</taxon>
    </lineage>
</organism>
<name>A0A4Z2HPQ5_9TELE</name>
<gene>
    <name evidence="3" type="ORF">EYF80_021952</name>
</gene>
<sequence>MEPDQHASLNLKPELGSSGTPPSGLQLTLTWWMLVPLMLPLRSTRNTSSLVALCSSRGSRSKSGQKLSIRTGLLRMSLWYRFLTNSSCGPRQQRASNLLLHENTGKGDGLSRQEEEDVSVHLNSLIFHSQGNLCKSDLAFVALIKMFIGFHFFRFSVYIYIYIYACQVSIMYVHISYWTYVTKLSPLLRLLATNRDSLRVRGLVNHYLCRSALTLHRAYHMHATANLHAKSTGDY</sequence>
<keyword evidence="2" id="KW-0472">Membrane</keyword>
<accession>A0A4Z2HPQ5</accession>
<feature type="transmembrane region" description="Helical" evidence="2">
    <location>
        <begin position="159"/>
        <end position="180"/>
    </location>
</feature>
<dbReference type="EMBL" id="SRLO01000198">
    <property type="protein sequence ID" value="TNN67798.1"/>
    <property type="molecule type" value="Genomic_DNA"/>
</dbReference>
<dbReference type="AlphaFoldDB" id="A0A4Z2HPQ5"/>
<evidence type="ECO:0000256" key="1">
    <source>
        <dbReference type="SAM" id="MobiDB-lite"/>
    </source>
</evidence>
<evidence type="ECO:0000256" key="2">
    <source>
        <dbReference type="SAM" id="Phobius"/>
    </source>
</evidence>
<keyword evidence="2" id="KW-0812">Transmembrane</keyword>